<dbReference type="Pfam" id="PF12728">
    <property type="entry name" value="HTH_17"/>
    <property type="match status" value="2"/>
</dbReference>
<gene>
    <name evidence="2" type="ORF">C3744_28250</name>
</gene>
<dbReference type="Proteomes" id="UP000256519">
    <property type="component" value="Unassembled WGS sequence"/>
</dbReference>
<dbReference type="EMBL" id="PQWM01000059">
    <property type="protein sequence ID" value="RDZ06674.1"/>
    <property type="molecule type" value="Genomic_DNA"/>
</dbReference>
<sequence>MIDNPSKIITIEDVMEMLAISSKKTIYTYIQQGKLHPINKDDWHIEGRYEFDLVDVVRLKEELKKPGLTTKEVAQQLDVSVTTVNKYIKQELLPAFQEEYRGINCYFVHEEELEAFKRTHEIGRKPSKRHFYHAEQNIALFQLFVKKDEEKEQFARIISVEDPIMAVTEQHEELTLEELIDRGFEAAYTIESKKMITKEGYATFTFKQTAYAKSHLYKLMDLFYQYLSPTNMRITPQEEKEQFLIEIKPILLTESSHELMELLESVLVSGKINKRSRGIYIDSDLEVVRVKVTSDLKEELQQKAKELGKRNIEELLLYAVQNYKMN</sequence>
<evidence type="ECO:0000313" key="3">
    <source>
        <dbReference type="Proteomes" id="UP000256519"/>
    </source>
</evidence>
<dbReference type="PROSITE" id="PS50943">
    <property type="entry name" value="HTH_CROC1"/>
    <property type="match status" value="1"/>
</dbReference>
<proteinExistence type="predicted"/>
<dbReference type="RefSeq" id="WP_116078609.1">
    <property type="nucleotide sequence ID" value="NZ_CP187638.1"/>
</dbReference>
<name>A0A3D8WU57_PRIMG</name>
<comment type="caution">
    <text evidence="2">The sequence shown here is derived from an EMBL/GenBank/DDBJ whole genome shotgun (WGS) entry which is preliminary data.</text>
</comment>
<keyword evidence="2" id="KW-0238">DNA-binding</keyword>
<dbReference type="InterPro" id="IPR041657">
    <property type="entry name" value="HTH_17"/>
</dbReference>
<organism evidence="2 3">
    <name type="scientific">Priestia megaterium</name>
    <name type="common">Bacillus megaterium</name>
    <dbReference type="NCBI Taxonomy" id="1404"/>
    <lineage>
        <taxon>Bacteria</taxon>
        <taxon>Bacillati</taxon>
        <taxon>Bacillota</taxon>
        <taxon>Bacilli</taxon>
        <taxon>Bacillales</taxon>
        <taxon>Bacillaceae</taxon>
        <taxon>Priestia</taxon>
    </lineage>
</organism>
<reference evidence="2" key="1">
    <citation type="journal article" date="2018" name="Appl. Environ. Microbiol.">
        <title>Antimicrobial susceptibility testing and tentative epidemiological cut-off values of five Bacillus species relevant for use as animal feed additives or for plant protection.</title>
        <authorList>
            <person name="Agerso Y."/>
            <person name="Stuer-Lauridsen B."/>
            <person name="Bjerre K."/>
            <person name="Jensen M.G."/>
            <person name="Johansen E."/>
            <person name="Bennedsen M."/>
            <person name="Brockmann E."/>
            <person name="Nielsen B."/>
        </authorList>
    </citation>
    <scope>NUCLEOTIDE SEQUENCE [LARGE SCALE GENOMIC DNA]</scope>
    <source>
        <strain evidence="2">CHCC20162</strain>
    </source>
</reference>
<protein>
    <submittedName>
        <fullName evidence="2">DNA-binding protein</fullName>
    </submittedName>
</protein>
<dbReference type="InterPro" id="IPR009061">
    <property type="entry name" value="DNA-bd_dom_put_sf"/>
</dbReference>
<accession>A0A3D8WU57</accession>
<dbReference type="AlphaFoldDB" id="A0A3D8WU57"/>
<dbReference type="InterPro" id="IPR001387">
    <property type="entry name" value="Cro/C1-type_HTH"/>
</dbReference>
<evidence type="ECO:0000313" key="2">
    <source>
        <dbReference type="EMBL" id="RDZ06674.1"/>
    </source>
</evidence>
<evidence type="ECO:0000259" key="1">
    <source>
        <dbReference type="PROSITE" id="PS50943"/>
    </source>
</evidence>
<feature type="domain" description="HTH cro/C1-type" evidence="1">
    <location>
        <begin position="59"/>
        <end position="87"/>
    </location>
</feature>
<dbReference type="GO" id="GO:0003677">
    <property type="term" value="F:DNA binding"/>
    <property type="evidence" value="ECO:0007669"/>
    <property type="project" value="UniProtKB-KW"/>
</dbReference>
<dbReference type="Gene3D" id="1.10.1660.10">
    <property type="match status" value="1"/>
</dbReference>
<dbReference type="SUPFAM" id="SSF46955">
    <property type="entry name" value="Putative DNA-binding domain"/>
    <property type="match status" value="1"/>
</dbReference>